<evidence type="ECO:0000313" key="1">
    <source>
        <dbReference type="EMBL" id="EHM40916.1"/>
    </source>
</evidence>
<accession>G9Y9I1</accession>
<comment type="caution">
    <text evidence="1">The sequence shown here is derived from an EMBL/GenBank/DDBJ whole genome shotgun (WGS) entry which is preliminary data.</text>
</comment>
<dbReference type="Proteomes" id="UP000005959">
    <property type="component" value="Unassembled WGS sequence"/>
</dbReference>
<proteinExistence type="predicted"/>
<dbReference type="AlphaFoldDB" id="G9Y9I1"/>
<name>G9Y9I1_HAFAL</name>
<dbReference type="HOGENOM" id="CLU_3168712_0_0_6"/>
<evidence type="ECO:0000313" key="2">
    <source>
        <dbReference type="Proteomes" id="UP000005959"/>
    </source>
</evidence>
<dbReference type="EMBL" id="AGCI01000072">
    <property type="protein sequence ID" value="EHM40916.1"/>
    <property type="molecule type" value="Genomic_DNA"/>
</dbReference>
<gene>
    <name evidence="1" type="ORF">HMPREF0454_03149</name>
</gene>
<protein>
    <submittedName>
        <fullName evidence="1">Uncharacterized protein</fullName>
    </submittedName>
</protein>
<reference evidence="1 2" key="1">
    <citation type="submission" date="2011-08" db="EMBL/GenBank/DDBJ databases">
        <authorList>
            <person name="Weinstock G."/>
            <person name="Sodergren E."/>
            <person name="Clifton S."/>
            <person name="Fulton L."/>
            <person name="Fulton B."/>
            <person name="Courtney L."/>
            <person name="Fronick C."/>
            <person name="Harrison M."/>
            <person name="Strong C."/>
            <person name="Farmer C."/>
            <person name="Delahaunty K."/>
            <person name="Markovic C."/>
            <person name="Hall O."/>
            <person name="Minx P."/>
            <person name="Tomlinson C."/>
            <person name="Mitreva M."/>
            <person name="Hou S."/>
            <person name="Chen J."/>
            <person name="Wollam A."/>
            <person name="Pepin K.H."/>
            <person name="Johnson M."/>
            <person name="Bhonagiri V."/>
            <person name="Zhang X."/>
            <person name="Suruliraj S."/>
            <person name="Warren W."/>
            <person name="Chinwalla A."/>
            <person name="Mardis E.R."/>
            <person name="Wilson R.K."/>
        </authorList>
    </citation>
    <scope>NUCLEOTIDE SEQUENCE [LARGE SCALE GENOMIC DNA]</scope>
    <source>
        <strain evidence="1 2">ATCC 51873</strain>
    </source>
</reference>
<sequence length="47" mass="5302">MLRVVIVVVVSPKTVLSFCMQNRLYHAVFISRTPWGICDLDLIPSPS</sequence>
<organism evidence="1 2">
    <name type="scientific">Hafnia alvei ATCC 51873</name>
    <dbReference type="NCBI Taxonomy" id="1002364"/>
    <lineage>
        <taxon>Bacteria</taxon>
        <taxon>Pseudomonadati</taxon>
        <taxon>Pseudomonadota</taxon>
        <taxon>Gammaproteobacteria</taxon>
        <taxon>Enterobacterales</taxon>
        <taxon>Hafniaceae</taxon>
        <taxon>Hafnia</taxon>
    </lineage>
</organism>